<feature type="domain" description="IclR-ED" evidence="6">
    <location>
        <begin position="115"/>
        <end position="298"/>
    </location>
</feature>
<name>A0A0G3BM86_9BURK</name>
<keyword evidence="2" id="KW-0238">DNA-binding</keyword>
<organism evidence="7 8">
    <name type="scientific">Caldimonas brevitalea</name>
    <dbReference type="NCBI Taxonomy" id="413882"/>
    <lineage>
        <taxon>Bacteria</taxon>
        <taxon>Pseudomonadati</taxon>
        <taxon>Pseudomonadota</taxon>
        <taxon>Betaproteobacteria</taxon>
        <taxon>Burkholderiales</taxon>
        <taxon>Sphaerotilaceae</taxon>
        <taxon>Caldimonas</taxon>
    </lineage>
</organism>
<dbReference type="KEGG" id="pbh:AAW51_3858"/>
<evidence type="ECO:0000313" key="8">
    <source>
        <dbReference type="Proteomes" id="UP000035352"/>
    </source>
</evidence>
<gene>
    <name evidence="7" type="ORF">AAW51_3858</name>
</gene>
<protein>
    <submittedName>
        <fullName evidence="7">IclR family transcriptional regulator</fullName>
    </submittedName>
</protein>
<sequence length="298" mass="32606">MHSSLIGRDSAAPDPLGPGREDDSAIGSPETGDDEMAGAPPKGKVKEDRHFVTALARGLEVLSCFRSSDKMLGNQELARRCGLPKSTVSRLTYTLTKLGFLDYVEESGRYRLGSATLSLGSAMLARMDVRQIARPLMQDLADFSQAMVSLGSRDRLSMIYVENCRSQSALTLSLDVGSRIPLATTAMGRAYLAMCSEAERNDLMDRIRELDELAWPRIHEGIEAAIAQYRELGVCCSFGDWQKDVNAIAVAFRPDGGRSLMAINCGGPAFNLSRDFLLEEVRPRLVALGARLERSVTR</sequence>
<keyword evidence="3" id="KW-0804">Transcription</keyword>
<evidence type="ECO:0000313" key="7">
    <source>
        <dbReference type="EMBL" id="AKJ30549.1"/>
    </source>
</evidence>
<dbReference type="PANTHER" id="PTHR30136">
    <property type="entry name" value="HELIX-TURN-HELIX TRANSCRIPTIONAL REGULATOR, ICLR FAMILY"/>
    <property type="match status" value="1"/>
</dbReference>
<dbReference type="GO" id="GO:0045892">
    <property type="term" value="P:negative regulation of DNA-templated transcription"/>
    <property type="evidence" value="ECO:0007669"/>
    <property type="project" value="TreeGrafter"/>
</dbReference>
<dbReference type="FunFam" id="1.10.10.10:FF:000056">
    <property type="entry name" value="IclR family transcriptional regulator"/>
    <property type="match status" value="1"/>
</dbReference>
<dbReference type="STRING" id="413882.AAW51_3858"/>
<evidence type="ECO:0000256" key="4">
    <source>
        <dbReference type="SAM" id="MobiDB-lite"/>
    </source>
</evidence>
<dbReference type="InterPro" id="IPR014757">
    <property type="entry name" value="Tscrpt_reg_IclR_C"/>
</dbReference>
<feature type="region of interest" description="Disordered" evidence="4">
    <location>
        <begin position="1"/>
        <end position="45"/>
    </location>
</feature>
<dbReference type="Gene3D" id="1.10.10.10">
    <property type="entry name" value="Winged helix-like DNA-binding domain superfamily/Winged helix DNA-binding domain"/>
    <property type="match status" value="1"/>
</dbReference>
<dbReference type="PROSITE" id="PS51077">
    <property type="entry name" value="HTH_ICLR"/>
    <property type="match status" value="1"/>
</dbReference>
<dbReference type="GO" id="GO:0003700">
    <property type="term" value="F:DNA-binding transcription factor activity"/>
    <property type="evidence" value="ECO:0007669"/>
    <property type="project" value="TreeGrafter"/>
</dbReference>
<dbReference type="Gene3D" id="3.30.450.40">
    <property type="match status" value="1"/>
</dbReference>
<evidence type="ECO:0000256" key="3">
    <source>
        <dbReference type="ARBA" id="ARBA00023163"/>
    </source>
</evidence>
<dbReference type="InterPro" id="IPR029016">
    <property type="entry name" value="GAF-like_dom_sf"/>
</dbReference>
<dbReference type="PATRIC" id="fig|413882.6.peg.4028"/>
<dbReference type="SUPFAM" id="SSF55781">
    <property type="entry name" value="GAF domain-like"/>
    <property type="match status" value="1"/>
</dbReference>
<dbReference type="PROSITE" id="PS51078">
    <property type="entry name" value="ICLR_ED"/>
    <property type="match status" value="1"/>
</dbReference>
<evidence type="ECO:0000256" key="2">
    <source>
        <dbReference type="ARBA" id="ARBA00023125"/>
    </source>
</evidence>
<dbReference type="Pfam" id="PF09339">
    <property type="entry name" value="HTH_IclR"/>
    <property type="match status" value="1"/>
</dbReference>
<dbReference type="EMBL" id="CP011371">
    <property type="protein sequence ID" value="AKJ30549.1"/>
    <property type="molecule type" value="Genomic_DNA"/>
</dbReference>
<dbReference type="InterPro" id="IPR036390">
    <property type="entry name" value="WH_DNA-bd_sf"/>
</dbReference>
<dbReference type="SUPFAM" id="SSF46785">
    <property type="entry name" value="Winged helix' DNA-binding domain"/>
    <property type="match status" value="1"/>
</dbReference>
<dbReference type="AlphaFoldDB" id="A0A0G3BM86"/>
<keyword evidence="8" id="KW-1185">Reference proteome</keyword>
<dbReference type="InterPro" id="IPR005471">
    <property type="entry name" value="Tscrpt_reg_IclR_N"/>
</dbReference>
<dbReference type="InterPro" id="IPR036388">
    <property type="entry name" value="WH-like_DNA-bd_sf"/>
</dbReference>
<feature type="domain" description="HTH iclR-type" evidence="5">
    <location>
        <begin position="52"/>
        <end position="114"/>
    </location>
</feature>
<dbReference type="Proteomes" id="UP000035352">
    <property type="component" value="Chromosome"/>
</dbReference>
<reference evidence="7 8" key="1">
    <citation type="submission" date="2015-05" db="EMBL/GenBank/DDBJ databases">
        <authorList>
            <person name="Tang B."/>
            <person name="Yu Y."/>
        </authorList>
    </citation>
    <scope>NUCLEOTIDE SEQUENCE [LARGE SCALE GENOMIC DNA]</scope>
    <source>
        <strain evidence="7 8">DSM 7029</strain>
    </source>
</reference>
<accession>A0A0G3BM86</accession>
<dbReference type="SMART" id="SM00346">
    <property type="entry name" value="HTH_ICLR"/>
    <property type="match status" value="1"/>
</dbReference>
<evidence type="ECO:0000259" key="6">
    <source>
        <dbReference type="PROSITE" id="PS51078"/>
    </source>
</evidence>
<dbReference type="GO" id="GO:0003677">
    <property type="term" value="F:DNA binding"/>
    <property type="evidence" value="ECO:0007669"/>
    <property type="project" value="UniProtKB-KW"/>
</dbReference>
<dbReference type="PANTHER" id="PTHR30136:SF33">
    <property type="entry name" value="TRANSCRIPTIONAL REGULATORY PROTEIN"/>
    <property type="match status" value="1"/>
</dbReference>
<proteinExistence type="predicted"/>
<keyword evidence="1" id="KW-0805">Transcription regulation</keyword>
<dbReference type="InterPro" id="IPR050707">
    <property type="entry name" value="HTH_MetabolicPath_Reg"/>
</dbReference>
<evidence type="ECO:0000259" key="5">
    <source>
        <dbReference type="PROSITE" id="PS51077"/>
    </source>
</evidence>
<evidence type="ECO:0000256" key="1">
    <source>
        <dbReference type="ARBA" id="ARBA00023015"/>
    </source>
</evidence>
<dbReference type="Pfam" id="PF01614">
    <property type="entry name" value="IclR_C"/>
    <property type="match status" value="1"/>
</dbReference>